<dbReference type="EMBL" id="JAJBZG010000001">
    <property type="protein sequence ID" value="MCB7480149.1"/>
    <property type="molecule type" value="Genomic_DNA"/>
</dbReference>
<name>A0A9X1LGY4_9FLAO</name>
<proteinExistence type="predicted"/>
<feature type="compositionally biased region" description="Polar residues" evidence="1">
    <location>
        <begin position="24"/>
        <end position="36"/>
    </location>
</feature>
<accession>A0A9X1LGY4</accession>
<dbReference type="AlphaFoldDB" id="A0A9X1LGY4"/>
<gene>
    <name evidence="2" type="ORF">LGQ90_02625</name>
</gene>
<dbReference type="RefSeq" id="WP_229337836.1">
    <property type="nucleotide sequence ID" value="NZ_JAJBZG010000001.1"/>
</dbReference>
<evidence type="ECO:0000313" key="2">
    <source>
        <dbReference type="EMBL" id="MCB7480149.1"/>
    </source>
</evidence>
<organism evidence="2 3">
    <name type="scientific">Christiangramia sediminis</name>
    <dbReference type="NCBI Taxonomy" id="2881336"/>
    <lineage>
        <taxon>Bacteria</taxon>
        <taxon>Pseudomonadati</taxon>
        <taxon>Bacteroidota</taxon>
        <taxon>Flavobacteriia</taxon>
        <taxon>Flavobacteriales</taxon>
        <taxon>Flavobacteriaceae</taxon>
        <taxon>Christiangramia</taxon>
    </lineage>
</organism>
<protein>
    <submittedName>
        <fullName evidence="2">Uncharacterized protein</fullName>
    </submittedName>
</protein>
<reference evidence="2" key="1">
    <citation type="submission" date="2021-10" db="EMBL/GenBank/DDBJ databases">
        <title>Gramella sp. ASW11-100T, isolated from marine sediment.</title>
        <authorList>
            <person name="Xia C."/>
        </authorList>
    </citation>
    <scope>NUCLEOTIDE SEQUENCE</scope>
    <source>
        <strain evidence="2">ASW11-100</strain>
    </source>
</reference>
<sequence length="122" mass="13771">MGTVKIYVGKKENSNKLRLRDSENNNPGNDKITTGVNPGDTVEWIIDTEHPGISSILKVERKKESDSHHLLTAEPDNPNGVWQGTVKKPSVGKDKIEKYRIKYTVEDSSDSHWDDPKLKMNT</sequence>
<feature type="compositionally biased region" description="Basic and acidic residues" evidence="1">
    <location>
        <begin position="13"/>
        <end position="23"/>
    </location>
</feature>
<evidence type="ECO:0000313" key="3">
    <source>
        <dbReference type="Proteomes" id="UP001139414"/>
    </source>
</evidence>
<comment type="caution">
    <text evidence="2">The sequence shown here is derived from an EMBL/GenBank/DDBJ whole genome shotgun (WGS) entry which is preliminary data.</text>
</comment>
<feature type="region of interest" description="Disordered" evidence="1">
    <location>
        <begin position="64"/>
        <end position="88"/>
    </location>
</feature>
<dbReference type="Proteomes" id="UP001139414">
    <property type="component" value="Unassembled WGS sequence"/>
</dbReference>
<feature type="region of interest" description="Disordered" evidence="1">
    <location>
        <begin position="13"/>
        <end position="37"/>
    </location>
</feature>
<evidence type="ECO:0000256" key="1">
    <source>
        <dbReference type="SAM" id="MobiDB-lite"/>
    </source>
</evidence>
<keyword evidence="3" id="KW-1185">Reference proteome</keyword>